<evidence type="ECO:0000256" key="5">
    <source>
        <dbReference type="ARBA" id="ARBA00022729"/>
    </source>
</evidence>
<keyword evidence="4 10" id="KW-0812">Transmembrane</keyword>
<evidence type="ECO:0000313" key="12">
    <source>
        <dbReference type="EMBL" id="KAL1121968.1"/>
    </source>
</evidence>
<dbReference type="PANTHER" id="PTHR21573:SF0">
    <property type="entry name" value="ER MEMBRANE PROTEIN COMPLEX SUBUNIT 1"/>
    <property type="match status" value="1"/>
</dbReference>
<comment type="caution">
    <text evidence="12">The sequence shown here is derived from an EMBL/GenBank/DDBJ whole genome shotgun (WGS) entry which is preliminary data.</text>
</comment>
<comment type="similarity">
    <text evidence="2">Belongs to the EMC1 family.</text>
</comment>
<comment type="subcellular location">
    <subcellularLocation>
        <location evidence="1">Endoplasmic reticulum membrane</location>
        <topology evidence="1">Single-pass type I membrane protein</topology>
    </subcellularLocation>
</comment>
<dbReference type="AlphaFoldDB" id="A0ABD0Y3I2"/>
<reference evidence="12 13" key="1">
    <citation type="submission" date="2024-07" db="EMBL/GenBank/DDBJ databases">
        <title>Chromosome-level genome assembly of the water stick insect Ranatra chinensis (Heteroptera: Nepidae).</title>
        <authorList>
            <person name="Liu X."/>
        </authorList>
    </citation>
    <scope>NUCLEOTIDE SEQUENCE [LARGE SCALE GENOMIC DNA]</scope>
    <source>
        <strain evidence="12">Cailab_2021Rc</strain>
        <tissue evidence="12">Muscle</tissue>
    </source>
</reference>
<keyword evidence="9" id="KW-0325">Glycoprotein</keyword>
<feature type="domain" description="ER membrane protein complex subunit 1 C-terminal" evidence="11">
    <location>
        <begin position="326"/>
        <end position="531"/>
    </location>
</feature>
<feature type="transmembrane region" description="Helical" evidence="10">
    <location>
        <begin position="499"/>
        <end position="518"/>
    </location>
</feature>
<dbReference type="InterPro" id="IPR011678">
    <property type="entry name" value="EMC1_C"/>
</dbReference>
<evidence type="ECO:0000256" key="2">
    <source>
        <dbReference type="ARBA" id="ARBA00007904"/>
    </source>
</evidence>
<dbReference type="InterPro" id="IPR026895">
    <property type="entry name" value="EMC1"/>
</dbReference>
<evidence type="ECO:0000256" key="4">
    <source>
        <dbReference type="ARBA" id="ARBA00022692"/>
    </source>
</evidence>
<dbReference type="GO" id="GO:0005789">
    <property type="term" value="C:endoplasmic reticulum membrane"/>
    <property type="evidence" value="ECO:0007669"/>
    <property type="project" value="UniProtKB-SubCell"/>
</dbReference>
<name>A0ABD0Y3I2_9HEMI</name>
<dbReference type="PANTHER" id="PTHR21573">
    <property type="entry name" value="ER MEMBRANE PROTEIN COMPLEX SUBUNIT 1"/>
    <property type="match status" value="1"/>
</dbReference>
<evidence type="ECO:0000256" key="1">
    <source>
        <dbReference type="ARBA" id="ARBA00004115"/>
    </source>
</evidence>
<evidence type="ECO:0000259" key="11">
    <source>
        <dbReference type="Pfam" id="PF07774"/>
    </source>
</evidence>
<keyword evidence="8 10" id="KW-0472">Membrane</keyword>
<proteinExistence type="inferred from homology"/>
<evidence type="ECO:0000256" key="10">
    <source>
        <dbReference type="SAM" id="Phobius"/>
    </source>
</evidence>
<dbReference type="Proteomes" id="UP001558652">
    <property type="component" value="Unassembled WGS sequence"/>
</dbReference>
<evidence type="ECO:0000256" key="3">
    <source>
        <dbReference type="ARBA" id="ARBA00020824"/>
    </source>
</evidence>
<evidence type="ECO:0000256" key="8">
    <source>
        <dbReference type="ARBA" id="ARBA00023136"/>
    </source>
</evidence>
<evidence type="ECO:0000313" key="13">
    <source>
        <dbReference type="Proteomes" id="UP001558652"/>
    </source>
</evidence>
<dbReference type="EMBL" id="JBFDAA010000014">
    <property type="protein sequence ID" value="KAL1121968.1"/>
    <property type="molecule type" value="Genomic_DNA"/>
</dbReference>
<keyword evidence="6" id="KW-0256">Endoplasmic reticulum</keyword>
<protein>
    <recommendedName>
        <fullName evidence="3">ER membrane protein complex subunit 1</fullName>
    </recommendedName>
</protein>
<organism evidence="12 13">
    <name type="scientific">Ranatra chinensis</name>
    <dbReference type="NCBI Taxonomy" id="642074"/>
    <lineage>
        <taxon>Eukaryota</taxon>
        <taxon>Metazoa</taxon>
        <taxon>Ecdysozoa</taxon>
        <taxon>Arthropoda</taxon>
        <taxon>Hexapoda</taxon>
        <taxon>Insecta</taxon>
        <taxon>Pterygota</taxon>
        <taxon>Neoptera</taxon>
        <taxon>Paraneoptera</taxon>
        <taxon>Hemiptera</taxon>
        <taxon>Heteroptera</taxon>
        <taxon>Panheteroptera</taxon>
        <taxon>Nepomorpha</taxon>
        <taxon>Nepidae</taxon>
        <taxon>Ranatrinae</taxon>
        <taxon>Ranatra</taxon>
    </lineage>
</organism>
<dbReference type="Pfam" id="PF07774">
    <property type="entry name" value="EMC1_C"/>
    <property type="match status" value="1"/>
</dbReference>
<keyword evidence="7 10" id="KW-1133">Transmembrane helix</keyword>
<evidence type="ECO:0000256" key="9">
    <source>
        <dbReference type="ARBA" id="ARBA00023180"/>
    </source>
</evidence>
<evidence type="ECO:0000256" key="6">
    <source>
        <dbReference type="ARBA" id="ARBA00022824"/>
    </source>
</evidence>
<sequence length="532" mass="59016">MLDLPVSDVEAAIEKEFASKEGGMLGMFVRRVSSQLVQLRTFVGHLLGLQDGGALGSRTDMVKDPFGLHKLIVVVTRVAKIYGIDNKNGEIVWQYLVKDVEPCSTLGKLNVPLYIQRTTRVLPHPAQWTMLFRHKVTKNSVLFVFNPINGYPLSGVIELGYKVVQAILLPAADSEFIKGLVLLSSSGRVDVFPPSTKQMALATAPTIFMYTIDPATGIVSGYTFAYSTATKELIATLVWNVKLPLNIVAVKGKNPQEKVHSQGRVLGDRSVLYKYINPNLVALATLSQDPIHKSVLSVFLLDVVSGRVILSVVHKRASEPIHVVHSENWVAYSYFNDKSRRTEMVALDLYEGKSQTNTTAFSSITQRIDPFIERQAYIFPYHILAMKETITEKGITSKHILVGLGSGGVMEVPWALLDPRRPVVPTMEMREEGVIPYMPELALPHEAIITYNHTLPNIAGIVTSPAGLESTCLVFVYGLDLFYTQVAPSKTFDVLKDDFEYWLISAVLVGLTLAAYITKRLASRKALRQAWK</sequence>
<evidence type="ECO:0000256" key="7">
    <source>
        <dbReference type="ARBA" id="ARBA00022989"/>
    </source>
</evidence>
<gene>
    <name evidence="12" type="ORF">AAG570_003376</name>
</gene>
<keyword evidence="13" id="KW-1185">Reference proteome</keyword>
<keyword evidence="5" id="KW-0732">Signal</keyword>
<accession>A0ABD0Y3I2</accession>